<evidence type="ECO:0000256" key="3">
    <source>
        <dbReference type="SAM" id="MobiDB-lite"/>
    </source>
</evidence>
<evidence type="ECO:0000256" key="1">
    <source>
        <dbReference type="ARBA" id="ARBA00022741"/>
    </source>
</evidence>
<name>A0ABX5QFB6_9MICO</name>
<feature type="region of interest" description="Disordered" evidence="3">
    <location>
        <begin position="1"/>
        <end position="22"/>
    </location>
</feature>
<dbReference type="InterPro" id="IPR027417">
    <property type="entry name" value="P-loop_NTPase"/>
</dbReference>
<organism evidence="5 6">
    <name type="scientific">Leucobacter muris</name>
    <dbReference type="NCBI Taxonomy" id="1935379"/>
    <lineage>
        <taxon>Bacteria</taxon>
        <taxon>Bacillati</taxon>
        <taxon>Actinomycetota</taxon>
        <taxon>Actinomycetes</taxon>
        <taxon>Micrococcales</taxon>
        <taxon>Microbacteriaceae</taxon>
        <taxon>Leucobacter</taxon>
    </lineage>
</organism>
<dbReference type="SUPFAM" id="SSF52540">
    <property type="entry name" value="P-loop containing nucleoside triphosphate hydrolases"/>
    <property type="match status" value="1"/>
</dbReference>
<sequence length="285" mass="29562">MGSGLMARRTGPAPEHAGGAATTNPFGGGPCLLLGGTLTLGSFGAYRGGRALSDPLTLRLLPGTVLGVVGPNGVGKSSLLGALACSGVQSFGSLRYGDVDLPGMPPRRRASVVSLLPQDLRAPDELRVRELVEIGAHASQHPHAGEAARSALADAGVEDLAQRRYGSLSGGQRQLVQLARVLAQDTPVVIFDEPTSALDLFHQRAVEQTMRRLGNDGKIVIAALHDLSLALNACTQILLLDGGGGSHAGRPAEVLQPELVHAAYGVHTTIHTTPHGRSFLATDDR</sequence>
<dbReference type="Gene3D" id="3.40.50.300">
    <property type="entry name" value="P-loop containing nucleotide triphosphate hydrolases"/>
    <property type="match status" value="1"/>
</dbReference>
<accession>A0ABX5QFB6</accession>
<dbReference type="InterPro" id="IPR003593">
    <property type="entry name" value="AAA+_ATPase"/>
</dbReference>
<dbReference type="InterPro" id="IPR003439">
    <property type="entry name" value="ABC_transporter-like_ATP-bd"/>
</dbReference>
<dbReference type="PANTHER" id="PTHR42794">
    <property type="entry name" value="HEMIN IMPORT ATP-BINDING PROTEIN HMUV"/>
    <property type="match status" value="1"/>
</dbReference>
<dbReference type="EMBL" id="CP035037">
    <property type="protein sequence ID" value="QAB17783.1"/>
    <property type="molecule type" value="Genomic_DNA"/>
</dbReference>
<protein>
    <submittedName>
        <fullName evidence="5">ABC transporter ATP-binding protein</fullName>
    </submittedName>
</protein>
<dbReference type="PANTHER" id="PTHR42794:SF2">
    <property type="entry name" value="ABC TRANSPORTER ATP-BINDING PROTEIN"/>
    <property type="match status" value="1"/>
</dbReference>
<dbReference type="PROSITE" id="PS00211">
    <property type="entry name" value="ABC_TRANSPORTER_1"/>
    <property type="match status" value="1"/>
</dbReference>
<dbReference type="CDD" id="cd03214">
    <property type="entry name" value="ABC_Iron-Siderophores_B12_Hemin"/>
    <property type="match status" value="1"/>
</dbReference>
<proteinExistence type="predicted"/>
<evidence type="ECO:0000313" key="5">
    <source>
        <dbReference type="EMBL" id="QAB17783.1"/>
    </source>
</evidence>
<gene>
    <name evidence="5" type="ORF">Leucomu_07505</name>
</gene>
<dbReference type="InterPro" id="IPR017871">
    <property type="entry name" value="ABC_transporter-like_CS"/>
</dbReference>
<dbReference type="Pfam" id="PF00005">
    <property type="entry name" value="ABC_tran"/>
    <property type="match status" value="1"/>
</dbReference>
<keyword evidence="6" id="KW-1185">Reference proteome</keyword>
<dbReference type="PROSITE" id="PS50893">
    <property type="entry name" value="ABC_TRANSPORTER_2"/>
    <property type="match status" value="1"/>
</dbReference>
<keyword evidence="2 5" id="KW-0067">ATP-binding</keyword>
<dbReference type="GO" id="GO:0005524">
    <property type="term" value="F:ATP binding"/>
    <property type="evidence" value="ECO:0007669"/>
    <property type="project" value="UniProtKB-KW"/>
</dbReference>
<evidence type="ECO:0000256" key="2">
    <source>
        <dbReference type="ARBA" id="ARBA00022840"/>
    </source>
</evidence>
<evidence type="ECO:0000313" key="6">
    <source>
        <dbReference type="Proteomes" id="UP000285768"/>
    </source>
</evidence>
<dbReference type="Proteomes" id="UP000285768">
    <property type="component" value="Chromosome"/>
</dbReference>
<evidence type="ECO:0000259" key="4">
    <source>
        <dbReference type="PROSITE" id="PS50893"/>
    </source>
</evidence>
<keyword evidence="1" id="KW-0547">Nucleotide-binding</keyword>
<dbReference type="SMART" id="SM00382">
    <property type="entry name" value="AAA"/>
    <property type="match status" value="1"/>
</dbReference>
<reference evidence="5 6" key="1">
    <citation type="submission" date="2019-01" db="EMBL/GenBank/DDBJ databases">
        <title>Leucobacter muris sp. nov. isolated from the nose of a laboratory mouse.</title>
        <authorList>
            <person name="Benga L."/>
            <person name="Sproeer C."/>
            <person name="Schumann P."/>
            <person name="Verbarg S."/>
            <person name="Bunk B."/>
            <person name="Engelhardt E."/>
            <person name="Benten P.M."/>
            <person name="Sager M."/>
        </authorList>
    </citation>
    <scope>NUCLEOTIDE SEQUENCE [LARGE SCALE GENOMIC DNA]</scope>
    <source>
        <strain evidence="5 6">DSM 101948</strain>
    </source>
</reference>
<feature type="domain" description="ABC transporter" evidence="4">
    <location>
        <begin position="38"/>
        <end position="267"/>
    </location>
</feature>